<keyword evidence="2" id="KW-0808">Transferase</keyword>
<dbReference type="PANTHER" id="PTHR11746">
    <property type="entry name" value="O-METHYLTRANSFERASE"/>
    <property type="match status" value="1"/>
</dbReference>
<protein>
    <recommendedName>
        <fullName evidence="5">O-methyltransferase C-terminal domain-containing protein</fullName>
    </recommendedName>
</protein>
<evidence type="ECO:0000256" key="1">
    <source>
        <dbReference type="ARBA" id="ARBA00022603"/>
    </source>
</evidence>
<evidence type="ECO:0000313" key="6">
    <source>
        <dbReference type="EnsemblPlants" id="TraesCS6A02G391200.1"/>
    </source>
</evidence>
<reference evidence="6" key="1">
    <citation type="submission" date="2018-08" db="EMBL/GenBank/DDBJ databases">
        <authorList>
            <person name="Rossello M."/>
        </authorList>
    </citation>
    <scope>NUCLEOTIDE SEQUENCE [LARGE SCALE GENOMIC DNA]</scope>
    <source>
        <strain evidence="6">cv. Chinese Spring</strain>
    </source>
</reference>
<sequence>MLAWSPIAASLWRPSSGITATSLRAWTSLVDTGGAHGATAEAIAKALPHINCTVLDLPHAIAGAPAISNVQFVAGDLFEYVPPADVVLLKWVLCLWQDEDAVKVLRRCKEAIISRGAKGKVIIVEVVIDSSMSRDGVLLRETQVLFDVQMMHVDGGERDEKQWREIFLEAGFSDYKITPMLGFRSIIEVYP</sequence>
<dbReference type="Gramene" id="TraesCS6A02G391200.1">
    <property type="protein sequence ID" value="TraesCS6A02G391200.1"/>
    <property type="gene ID" value="TraesCS6A02G391200"/>
</dbReference>
<keyword evidence="7" id="KW-1185">Reference proteome</keyword>
<dbReference type="PROSITE" id="PS51683">
    <property type="entry name" value="SAM_OMT_II"/>
    <property type="match status" value="1"/>
</dbReference>
<proteinExistence type="predicted"/>
<dbReference type="Proteomes" id="UP000019116">
    <property type="component" value="Chromosome 6A"/>
</dbReference>
<dbReference type="EnsemblPlants" id="TraesCS6A02G391200.1">
    <property type="protein sequence ID" value="TraesCS6A02G391200.1"/>
    <property type="gene ID" value="TraesCS6A02G391200"/>
</dbReference>
<dbReference type="InterPro" id="IPR029063">
    <property type="entry name" value="SAM-dependent_MTases_sf"/>
</dbReference>
<keyword evidence="1" id="KW-0489">Methyltransferase</keyword>
<dbReference type="AlphaFoldDB" id="A0A3B6NXB5"/>
<dbReference type="GO" id="GO:0008171">
    <property type="term" value="F:O-methyltransferase activity"/>
    <property type="evidence" value="ECO:0000318"/>
    <property type="project" value="GO_Central"/>
</dbReference>
<organism evidence="6">
    <name type="scientific">Triticum aestivum</name>
    <name type="common">Wheat</name>
    <dbReference type="NCBI Taxonomy" id="4565"/>
    <lineage>
        <taxon>Eukaryota</taxon>
        <taxon>Viridiplantae</taxon>
        <taxon>Streptophyta</taxon>
        <taxon>Embryophyta</taxon>
        <taxon>Tracheophyta</taxon>
        <taxon>Spermatophyta</taxon>
        <taxon>Magnoliopsida</taxon>
        <taxon>Liliopsida</taxon>
        <taxon>Poales</taxon>
        <taxon>Poaceae</taxon>
        <taxon>BOP clade</taxon>
        <taxon>Pooideae</taxon>
        <taxon>Triticodae</taxon>
        <taxon>Triticeae</taxon>
        <taxon>Triticinae</taxon>
        <taxon>Triticum</taxon>
    </lineage>
</organism>
<accession>A0A3B6NXB5</accession>
<dbReference type="Gramene" id="TraesRN6A0100971300.1">
    <property type="protein sequence ID" value="TraesRN6A0100971300.1"/>
    <property type="gene ID" value="TraesRN6A0100971300"/>
</dbReference>
<dbReference type="Gramene" id="TraesCAD_scaffold_019939_01G000300.1">
    <property type="protein sequence ID" value="TraesCAD_scaffold_019939_01G000300.1"/>
    <property type="gene ID" value="TraesCAD_scaffold_019939_01G000300"/>
</dbReference>
<dbReference type="OrthoDB" id="1712360at2759"/>
<feature type="domain" description="O-methyltransferase C-terminal" evidence="5">
    <location>
        <begin position="18"/>
        <end position="173"/>
    </location>
</feature>
<dbReference type="GO" id="GO:0032259">
    <property type="term" value="P:methylation"/>
    <property type="evidence" value="ECO:0000318"/>
    <property type="project" value="GO_Central"/>
</dbReference>
<dbReference type="InterPro" id="IPR001077">
    <property type="entry name" value="COMT_C"/>
</dbReference>
<name>A0A3B6NXB5_WHEAT</name>
<evidence type="ECO:0000259" key="5">
    <source>
        <dbReference type="Pfam" id="PF00891"/>
    </source>
</evidence>
<dbReference type="Gramene" id="TraesCS6A03G0984300.1">
    <property type="protein sequence ID" value="TraesCS6A03G0984300.1.CDS"/>
    <property type="gene ID" value="TraesCS6A03G0984300"/>
</dbReference>
<dbReference type="OMA" id="VERDMFN"/>
<keyword evidence="4" id="KW-0732">Signal</keyword>
<evidence type="ECO:0000313" key="7">
    <source>
        <dbReference type="Proteomes" id="UP000019116"/>
    </source>
</evidence>
<dbReference type="SMR" id="A0A3B6NXB5"/>
<dbReference type="SUPFAM" id="SSF53335">
    <property type="entry name" value="S-adenosyl-L-methionine-dependent methyltransferases"/>
    <property type="match status" value="1"/>
</dbReference>
<keyword evidence="3" id="KW-0949">S-adenosyl-L-methionine</keyword>
<evidence type="ECO:0000256" key="2">
    <source>
        <dbReference type="ARBA" id="ARBA00022679"/>
    </source>
</evidence>
<dbReference type="InterPro" id="IPR016461">
    <property type="entry name" value="COMT-like"/>
</dbReference>
<evidence type="ECO:0000256" key="4">
    <source>
        <dbReference type="SAM" id="SignalP"/>
    </source>
</evidence>
<dbReference type="Gene3D" id="3.40.50.150">
    <property type="entry name" value="Vaccinia Virus protein VP39"/>
    <property type="match status" value="1"/>
</dbReference>
<feature type="signal peptide" evidence="4">
    <location>
        <begin position="1"/>
        <end position="17"/>
    </location>
</feature>
<dbReference type="Gramene" id="TraesWEE_scaffold_033484_01G000400.1">
    <property type="protein sequence ID" value="TraesWEE_scaffold_033484_01G000400.1"/>
    <property type="gene ID" value="TraesWEE_scaffold_033484_01G000400"/>
</dbReference>
<feature type="chain" id="PRO_5043178671" description="O-methyltransferase C-terminal domain-containing protein" evidence="4">
    <location>
        <begin position="18"/>
        <end position="191"/>
    </location>
</feature>
<dbReference type="Pfam" id="PF00891">
    <property type="entry name" value="Methyltransf_2"/>
    <property type="match status" value="1"/>
</dbReference>
<evidence type="ECO:0000256" key="3">
    <source>
        <dbReference type="ARBA" id="ARBA00022691"/>
    </source>
</evidence>
<dbReference type="STRING" id="4565.A0A3B6NXB5"/>
<reference evidence="6" key="2">
    <citation type="submission" date="2018-10" db="UniProtKB">
        <authorList>
            <consortium name="EnsemblPlants"/>
        </authorList>
    </citation>
    <scope>IDENTIFICATION</scope>
</reference>
<dbReference type="Gramene" id="TraesKAR6A01G0376240.1">
    <property type="protein sequence ID" value="cds.TraesKAR6A01G0376240.1"/>
    <property type="gene ID" value="TraesKAR6A01G0376240"/>
</dbReference>
<dbReference type="GO" id="GO:0008757">
    <property type="term" value="F:S-adenosylmethionine-dependent methyltransferase activity"/>
    <property type="evidence" value="ECO:0000318"/>
    <property type="project" value="GO_Central"/>
</dbReference>